<keyword evidence="1" id="KW-0378">Hydrolase</keyword>
<name>A0AA43KDR9_9CYAN</name>
<dbReference type="InterPro" id="IPR006438">
    <property type="entry name" value="HAD-SF_TIGR01548"/>
</dbReference>
<dbReference type="Gene3D" id="3.40.50.1000">
    <property type="entry name" value="HAD superfamily/HAD-like"/>
    <property type="match status" value="1"/>
</dbReference>
<dbReference type="NCBIfam" id="TIGR01549">
    <property type="entry name" value="HAD-SF-IA-v1"/>
    <property type="match status" value="1"/>
</dbReference>
<protein>
    <submittedName>
        <fullName evidence="1">TIGR01548 family HAD-type hydrolase</fullName>
    </submittedName>
</protein>
<comment type="caution">
    <text evidence="1">The sequence shown here is derived from an EMBL/GenBank/DDBJ whole genome shotgun (WGS) entry which is preliminary data.</text>
</comment>
<organism evidence="1 2">
    <name type="scientific">Umezakia ovalisporum FSS-62</name>
    <dbReference type="NCBI Taxonomy" id="2971776"/>
    <lineage>
        <taxon>Bacteria</taxon>
        <taxon>Bacillati</taxon>
        <taxon>Cyanobacteriota</taxon>
        <taxon>Cyanophyceae</taxon>
        <taxon>Nostocales</taxon>
        <taxon>Nodulariaceae</taxon>
        <taxon>Umezakia</taxon>
    </lineage>
</organism>
<dbReference type="InterPro" id="IPR050155">
    <property type="entry name" value="HAD-like_hydrolase_sf"/>
</dbReference>
<dbReference type="NCBIfam" id="TIGR01548">
    <property type="entry name" value="HAD-SF-IA-hyp1"/>
    <property type="match status" value="1"/>
</dbReference>
<proteinExistence type="predicted"/>
<dbReference type="EMBL" id="JANQDL010000025">
    <property type="protein sequence ID" value="MDH6062849.1"/>
    <property type="molecule type" value="Genomic_DNA"/>
</dbReference>
<dbReference type="Pfam" id="PF00702">
    <property type="entry name" value="Hydrolase"/>
    <property type="match status" value="1"/>
</dbReference>
<dbReference type="GO" id="GO:0006281">
    <property type="term" value="P:DNA repair"/>
    <property type="evidence" value="ECO:0007669"/>
    <property type="project" value="TreeGrafter"/>
</dbReference>
<dbReference type="PANTHER" id="PTHR43434">
    <property type="entry name" value="PHOSPHOGLYCOLATE PHOSPHATASE"/>
    <property type="match status" value="1"/>
</dbReference>
<evidence type="ECO:0000313" key="2">
    <source>
        <dbReference type="Proteomes" id="UP001159370"/>
    </source>
</evidence>
<reference evidence="1 2" key="1">
    <citation type="journal article" date="2023" name="J. Phycol.">
        <title>Chrysosporum ovalisporum is synonymous with the true-branching cyanobacterium Umezakia natans (Nostocales/Aphanizomenonaceae).</title>
        <authorList>
            <person name="McGregor G.B."/>
            <person name="Sendall B.C."/>
            <person name="Niiyama Y."/>
            <person name="Tuji A."/>
            <person name="Willis A."/>
        </authorList>
    </citation>
    <scope>NUCLEOTIDE SEQUENCE [LARGE SCALE GENOMIC DNA]</scope>
    <source>
        <strain evidence="1 2">FSS-62</strain>
    </source>
</reference>
<dbReference type="InterPro" id="IPR036412">
    <property type="entry name" value="HAD-like_sf"/>
</dbReference>
<dbReference type="InterPro" id="IPR006439">
    <property type="entry name" value="HAD-SF_hydro_IA"/>
</dbReference>
<gene>
    <name evidence="1" type="ORF">NWP23_03405</name>
</gene>
<dbReference type="GO" id="GO:0008967">
    <property type="term" value="F:phosphoglycolate phosphatase activity"/>
    <property type="evidence" value="ECO:0007669"/>
    <property type="project" value="TreeGrafter"/>
</dbReference>
<dbReference type="InterPro" id="IPR023214">
    <property type="entry name" value="HAD_sf"/>
</dbReference>
<evidence type="ECO:0000313" key="1">
    <source>
        <dbReference type="EMBL" id="MDH6062849.1"/>
    </source>
</evidence>
<sequence>MTGKFSETTIVVFDIDGVVRDVGNSYRRALADTVEHFTNTAYRPTPGDIDQLKSEGLWNNDWEASQELIYRYFESQGKSRQQLPLNYKAIVTFFQSRYRGTDPENWTGYICNEPLLLQTSYLEKLTELGICWGFFSGATRASATYVLHKRLGLQSPVLIAMEDAPGKPDPTGLFATVEQLENEPNNIPTIIYVGDTVADMYTVRKAREINPHRNWIGVGILPPHVQETPAHSDAYTQTLLAAGAAIVLSNVQQLNAMKIAELLEEINKNKQ</sequence>
<dbReference type="RefSeq" id="WP_280686586.1">
    <property type="nucleotide sequence ID" value="NZ_JANQDL010000025.1"/>
</dbReference>
<dbReference type="AlphaFoldDB" id="A0AA43KDR9"/>
<dbReference type="PANTHER" id="PTHR43434:SF1">
    <property type="entry name" value="PHOSPHOGLYCOLATE PHOSPHATASE"/>
    <property type="match status" value="1"/>
</dbReference>
<dbReference type="SUPFAM" id="SSF56784">
    <property type="entry name" value="HAD-like"/>
    <property type="match status" value="1"/>
</dbReference>
<accession>A0AA43KDR9</accession>
<dbReference type="Proteomes" id="UP001159370">
    <property type="component" value="Unassembled WGS sequence"/>
</dbReference>